<gene>
    <name evidence="2" type="ORF">NDU88_002446</name>
</gene>
<proteinExistence type="predicted"/>
<organism evidence="2 3">
    <name type="scientific">Pleurodeles waltl</name>
    <name type="common">Iberian ribbed newt</name>
    <dbReference type="NCBI Taxonomy" id="8319"/>
    <lineage>
        <taxon>Eukaryota</taxon>
        <taxon>Metazoa</taxon>
        <taxon>Chordata</taxon>
        <taxon>Craniata</taxon>
        <taxon>Vertebrata</taxon>
        <taxon>Euteleostomi</taxon>
        <taxon>Amphibia</taxon>
        <taxon>Batrachia</taxon>
        <taxon>Caudata</taxon>
        <taxon>Salamandroidea</taxon>
        <taxon>Salamandridae</taxon>
        <taxon>Pleurodelinae</taxon>
        <taxon>Pleurodeles</taxon>
    </lineage>
</organism>
<protein>
    <recommendedName>
        <fullName evidence="4">Secreted protein</fullName>
    </recommendedName>
</protein>
<name>A0AAV7MN51_PLEWA</name>
<evidence type="ECO:0008006" key="4">
    <source>
        <dbReference type="Google" id="ProtNLM"/>
    </source>
</evidence>
<evidence type="ECO:0000313" key="2">
    <source>
        <dbReference type="EMBL" id="KAJ1105038.1"/>
    </source>
</evidence>
<feature type="region of interest" description="Disordered" evidence="1">
    <location>
        <begin position="80"/>
        <end position="113"/>
    </location>
</feature>
<sequence length="113" mass="11560">MCTARVAAVCTLVCVKARHSAFSFRFPRAPGLNLPFPGLDSAARVGSSWFSPPVVGCTCGAPIALDLRLHTGPPTIYLSGTGAPSPAVGTPGSQSYRARARSATLVPGHGVGR</sequence>
<dbReference type="EMBL" id="JANPWB010000013">
    <property type="protein sequence ID" value="KAJ1105038.1"/>
    <property type="molecule type" value="Genomic_DNA"/>
</dbReference>
<reference evidence="2" key="1">
    <citation type="journal article" date="2022" name="bioRxiv">
        <title>Sequencing and chromosome-scale assembly of the giantPleurodeles waltlgenome.</title>
        <authorList>
            <person name="Brown T."/>
            <person name="Elewa A."/>
            <person name="Iarovenko S."/>
            <person name="Subramanian E."/>
            <person name="Araus A.J."/>
            <person name="Petzold A."/>
            <person name="Susuki M."/>
            <person name="Suzuki K.-i.T."/>
            <person name="Hayashi T."/>
            <person name="Toyoda A."/>
            <person name="Oliveira C."/>
            <person name="Osipova E."/>
            <person name="Leigh N.D."/>
            <person name="Simon A."/>
            <person name="Yun M.H."/>
        </authorList>
    </citation>
    <scope>NUCLEOTIDE SEQUENCE</scope>
    <source>
        <strain evidence="2">20211129_DDA</strain>
        <tissue evidence="2">Liver</tissue>
    </source>
</reference>
<comment type="caution">
    <text evidence="2">The sequence shown here is derived from an EMBL/GenBank/DDBJ whole genome shotgun (WGS) entry which is preliminary data.</text>
</comment>
<keyword evidence="3" id="KW-1185">Reference proteome</keyword>
<accession>A0AAV7MN51</accession>
<dbReference type="AlphaFoldDB" id="A0AAV7MN51"/>
<evidence type="ECO:0000313" key="3">
    <source>
        <dbReference type="Proteomes" id="UP001066276"/>
    </source>
</evidence>
<dbReference type="Proteomes" id="UP001066276">
    <property type="component" value="Chromosome 9"/>
</dbReference>
<evidence type="ECO:0000256" key="1">
    <source>
        <dbReference type="SAM" id="MobiDB-lite"/>
    </source>
</evidence>